<organism evidence="1 2">
    <name type="scientific">Geomicrobium sediminis</name>
    <dbReference type="NCBI Taxonomy" id="1347788"/>
    <lineage>
        <taxon>Bacteria</taxon>
        <taxon>Bacillati</taxon>
        <taxon>Bacillota</taxon>
        <taxon>Bacilli</taxon>
        <taxon>Bacillales</taxon>
        <taxon>Geomicrobium</taxon>
    </lineage>
</organism>
<evidence type="ECO:0000313" key="2">
    <source>
        <dbReference type="Proteomes" id="UP000741863"/>
    </source>
</evidence>
<dbReference type="Proteomes" id="UP000741863">
    <property type="component" value="Unassembled WGS sequence"/>
</dbReference>
<protein>
    <submittedName>
        <fullName evidence="1">Uncharacterized protein</fullName>
    </submittedName>
</protein>
<accession>A0ABS2PF79</accession>
<keyword evidence="2" id="KW-1185">Reference proteome</keyword>
<gene>
    <name evidence="1" type="ORF">JOD17_003184</name>
</gene>
<evidence type="ECO:0000313" key="1">
    <source>
        <dbReference type="EMBL" id="MBM7634084.1"/>
    </source>
</evidence>
<comment type="caution">
    <text evidence="1">The sequence shown here is derived from an EMBL/GenBank/DDBJ whole genome shotgun (WGS) entry which is preliminary data.</text>
</comment>
<reference evidence="1 2" key="1">
    <citation type="submission" date="2021-01" db="EMBL/GenBank/DDBJ databases">
        <title>Genomic Encyclopedia of Type Strains, Phase IV (KMG-IV): sequencing the most valuable type-strain genomes for metagenomic binning, comparative biology and taxonomic classification.</title>
        <authorList>
            <person name="Goeker M."/>
        </authorList>
    </citation>
    <scope>NUCLEOTIDE SEQUENCE [LARGE SCALE GENOMIC DNA]</scope>
    <source>
        <strain evidence="1 2">DSM 25540</strain>
    </source>
</reference>
<name>A0ABS2PF79_9BACL</name>
<sequence length="85" mass="9368">MIVCRVDKVKGSTYELDPMFVDDNGRRLSVIPEAIAMGTDTYSRGDLVWVGISERDYSDAIRGKRGNGSNQAKYDPSNAVIIGRV</sequence>
<dbReference type="RefSeq" id="WP_204698834.1">
    <property type="nucleotide sequence ID" value="NZ_JAFBEC010000009.1"/>
</dbReference>
<dbReference type="EMBL" id="JAFBEC010000009">
    <property type="protein sequence ID" value="MBM7634084.1"/>
    <property type="molecule type" value="Genomic_DNA"/>
</dbReference>
<proteinExistence type="predicted"/>